<dbReference type="GO" id="GO:0042558">
    <property type="term" value="P:pteridine-containing compound metabolic process"/>
    <property type="evidence" value="ECO:0007669"/>
    <property type="project" value="InterPro"/>
</dbReference>
<dbReference type="RefSeq" id="WP_022398442.1">
    <property type="nucleotide sequence ID" value="NZ_DAWBJR010000042.1"/>
</dbReference>
<evidence type="ECO:0000313" key="6">
    <source>
        <dbReference type="Proteomes" id="UP000290106"/>
    </source>
</evidence>
<organism evidence="5 6">
    <name type="scientific">Blautia faecicola</name>
    <dbReference type="NCBI Taxonomy" id="2509240"/>
    <lineage>
        <taxon>Bacteria</taxon>
        <taxon>Bacillati</taxon>
        <taxon>Bacillota</taxon>
        <taxon>Clostridia</taxon>
        <taxon>Lachnospirales</taxon>
        <taxon>Lachnospiraceae</taxon>
        <taxon>Blautia</taxon>
    </lineage>
</organism>
<sequence>MAKFVTIGERLSTTAPAVNKAFMERDPEPILKRAKQQLDAGAVYLDVNIGPADGYGEDLMKWAVQLLQSEFDNVPLALDTSNKAAIEAGISVYNRSKGKPIVNSADAAGRIENIDLAAANDAIVIALCNGEGIAADNDERMGYLTMLLERGLEHGMAETDMWFDPLFLVVKGMQDKQMEVLEFIKMISDMGLNSTGGLSNNSNGMPKNIRPIMDSALVAMAMMNGLTSAIVNPNDLRLMETIKSCDVFKGNTLYADSYLEL</sequence>
<dbReference type="GO" id="GO:0008705">
    <property type="term" value="F:methionine synthase activity"/>
    <property type="evidence" value="ECO:0007669"/>
    <property type="project" value="TreeGrafter"/>
</dbReference>
<dbReference type="EMBL" id="SDKC01000001">
    <property type="protein sequence ID" value="RXS75003.1"/>
    <property type="molecule type" value="Genomic_DNA"/>
</dbReference>
<evidence type="ECO:0000256" key="2">
    <source>
        <dbReference type="ARBA" id="ARBA00022603"/>
    </source>
</evidence>
<dbReference type="GO" id="GO:0032259">
    <property type="term" value="P:methylation"/>
    <property type="evidence" value="ECO:0007669"/>
    <property type="project" value="UniProtKB-KW"/>
</dbReference>
<dbReference type="PROSITE" id="PS50972">
    <property type="entry name" value="PTERIN_BINDING"/>
    <property type="match status" value="1"/>
</dbReference>
<accession>A0A4Q1RH78</accession>
<proteinExistence type="inferred from homology"/>
<dbReference type="Pfam" id="PF00809">
    <property type="entry name" value="Pterin_bind"/>
    <property type="match status" value="1"/>
</dbReference>
<evidence type="ECO:0000259" key="4">
    <source>
        <dbReference type="PROSITE" id="PS50972"/>
    </source>
</evidence>
<dbReference type="InterPro" id="IPR000489">
    <property type="entry name" value="Pterin-binding_dom"/>
</dbReference>
<protein>
    <submittedName>
        <fullName evidence="5">Carbon monoxide dehydrogenase</fullName>
    </submittedName>
</protein>
<keyword evidence="6" id="KW-1185">Reference proteome</keyword>
<dbReference type="Gene3D" id="3.20.20.20">
    <property type="entry name" value="Dihydropteroate synthase-like"/>
    <property type="match status" value="1"/>
</dbReference>
<keyword evidence="2" id="KW-0489">Methyltransferase</keyword>
<keyword evidence="3" id="KW-0808">Transferase</keyword>
<evidence type="ECO:0000256" key="3">
    <source>
        <dbReference type="ARBA" id="ARBA00022679"/>
    </source>
</evidence>
<feature type="domain" description="Pterin-binding" evidence="4">
    <location>
        <begin position="4"/>
        <end position="249"/>
    </location>
</feature>
<gene>
    <name evidence="5" type="ORF">ETP43_07050</name>
</gene>
<dbReference type="OrthoDB" id="9775133at2"/>
<dbReference type="AlphaFoldDB" id="A0A4Q1RH78"/>
<dbReference type="GO" id="GO:0005829">
    <property type="term" value="C:cytosol"/>
    <property type="evidence" value="ECO:0007669"/>
    <property type="project" value="TreeGrafter"/>
</dbReference>
<dbReference type="PANTHER" id="PTHR45833">
    <property type="entry name" value="METHIONINE SYNTHASE"/>
    <property type="match status" value="1"/>
</dbReference>
<name>A0A4Q1RH78_9FIRM</name>
<dbReference type="PANTHER" id="PTHR45833:SF2">
    <property type="entry name" value="BIFUNCTIONAL HOMOCYSTEINE S-METHYLTRANSFERASE_5,10-METHYLENETETRAHYDROFOLATE REDUCTASE"/>
    <property type="match status" value="1"/>
</dbReference>
<dbReference type="InterPro" id="IPR011005">
    <property type="entry name" value="Dihydropteroate_synth-like_sf"/>
</dbReference>
<comment type="caution">
    <text evidence="5">The sequence shown here is derived from an EMBL/GenBank/DDBJ whole genome shotgun (WGS) entry which is preliminary data.</text>
</comment>
<reference evidence="5 6" key="1">
    <citation type="submission" date="2019-01" db="EMBL/GenBank/DDBJ databases">
        <title>Blautia sp. nov. KGMB01111 isolated human feces.</title>
        <authorList>
            <person name="Park J.-E."/>
            <person name="Kim J.-S."/>
            <person name="Park S.-H."/>
        </authorList>
    </citation>
    <scope>NUCLEOTIDE SEQUENCE [LARGE SCALE GENOMIC DNA]</scope>
    <source>
        <strain evidence="5 6">KGMB01111</strain>
    </source>
</reference>
<dbReference type="Proteomes" id="UP000290106">
    <property type="component" value="Unassembled WGS sequence"/>
</dbReference>
<evidence type="ECO:0000313" key="5">
    <source>
        <dbReference type="EMBL" id="RXS75003.1"/>
    </source>
</evidence>
<dbReference type="InterPro" id="IPR050554">
    <property type="entry name" value="Met_Synthase/Corrinoid"/>
</dbReference>
<dbReference type="SUPFAM" id="SSF51717">
    <property type="entry name" value="Dihydropteroate synthetase-like"/>
    <property type="match status" value="1"/>
</dbReference>
<evidence type="ECO:0000256" key="1">
    <source>
        <dbReference type="ARBA" id="ARBA00010398"/>
    </source>
</evidence>
<dbReference type="NCBIfam" id="NF040758">
    <property type="entry name" value="CODH_ACS_meth"/>
    <property type="match status" value="1"/>
</dbReference>
<comment type="similarity">
    <text evidence="1">Belongs to the vitamin-B12 dependent methionine synthase family.</text>
</comment>